<comment type="caution">
    <text evidence="2">The sequence shown here is derived from an EMBL/GenBank/DDBJ whole genome shotgun (WGS) entry which is preliminary data.</text>
</comment>
<accession>A0ABR2TIA2</accession>
<sequence length="192" mass="20178">MSATNSPTATAFEEGSSAQMSGANSPVAAVFEEGLQAQMPVTSSPIVDGNSPTATVSDSPVAAENPSTATVPVSEAVNNTGVPAYSNSEVDVPLESDSTENIAVKLSPHGSYHESDGDSLSARGEAIFASHVDNTSPISATTINTHPMVTRSKEGVYKPKVFAVECHDTYLRLKKRFNILCGLLLFEKNMML</sequence>
<dbReference type="Proteomes" id="UP001396334">
    <property type="component" value="Unassembled WGS sequence"/>
</dbReference>
<proteinExistence type="predicted"/>
<dbReference type="EMBL" id="JBBPBN010000005">
    <property type="protein sequence ID" value="KAK9037210.1"/>
    <property type="molecule type" value="Genomic_DNA"/>
</dbReference>
<feature type="region of interest" description="Disordered" evidence="1">
    <location>
        <begin position="1"/>
        <end position="25"/>
    </location>
</feature>
<protein>
    <submittedName>
        <fullName evidence="2">Uncharacterized protein</fullName>
    </submittedName>
</protein>
<feature type="region of interest" description="Disordered" evidence="1">
    <location>
        <begin position="42"/>
        <end position="69"/>
    </location>
</feature>
<reference evidence="2 3" key="1">
    <citation type="journal article" date="2024" name="G3 (Bethesda)">
        <title>Genome assembly of Hibiscus sabdariffa L. provides insights into metabolisms of medicinal natural products.</title>
        <authorList>
            <person name="Kim T."/>
        </authorList>
    </citation>
    <scope>NUCLEOTIDE SEQUENCE [LARGE SCALE GENOMIC DNA]</scope>
    <source>
        <strain evidence="2">TK-2024</strain>
        <tissue evidence="2">Old leaves</tissue>
    </source>
</reference>
<name>A0ABR2TIA2_9ROSI</name>
<evidence type="ECO:0000313" key="2">
    <source>
        <dbReference type="EMBL" id="KAK9037210.1"/>
    </source>
</evidence>
<evidence type="ECO:0000256" key="1">
    <source>
        <dbReference type="SAM" id="MobiDB-lite"/>
    </source>
</evidence>
<organism evidence="2 3">
    <name type="scientific">Hibiscus sabdariffa</name>
    <name type="common">roselle</name>
    <dbReference type="NCBI Taxonomy" id="183260"/>
    <lineage>
        <taxon>Eukaryota</taxon>
        <taxon>Viridiplantae</taxon>
        <taxon>Streptophyta</taxon>
        <taxon>Embryophyta</taxon>
        <taxon>Tracheophyta</taxon>
        <taxon>Spermatophyta</taxon>
        <taxon>Magnoliopsida</taxon>
        <taxon>eudicotyledons</taxon>
        <taxon>Gunneridae</taxon>
        <taxon>Pentapetalae</taxon>
        <taxon>rosids</taxon>
        <taxon>malvids</taxon>
        <taxon>Malvales</taxon>
        <taxon>Malvaceae</taxon>
        <taxon>Malvoideae</taxon>
        <taxon>Hibiscus</taxon>
    </lineage>
</organism>
<keyword evidence="3" id="KW-1185">Reference proteome</keyword>
<feature type="compositionally biased region" description="Polar residues" evidence="1">
    <location>
        <begin position="42"/>
        <end position="58"/>
    </location>
</feature>
<gene>
    <name evidence="2" type="ORF">V6N11_022129</name>
</gene>
<evidence type="ECO:0000313" key="3">
    <source>
        <dbReference type="Proteomes" id="UP001396334"/>
    </source>
</evidence>